<keyword evidence="2" id="KW-1185">Reference proteome</keyword>
<dbReference type="EMBL" id="AMXF01000100">
    <property type="protein sequence ID" value="ENO96540.1"/>
    <property type="molecule type" value="Genomic_DNA"/>
</dbReference>
<protein>
    <submittedName>
        <fullName evidence="1">RND family efflux pump membrane fusion protein</fullName>
    </submittedName>
</protein>
<sequence length="54" mass="6065">MRTEGREFSGRPRADLDVLPGMTSTIEIRTGLNTLLQYLTKPFTKPLSEALGER</sequence>
<comment type="caution">
    <text evidence="1">The sequence shown here is derived from an EMBL/GenBank/DDBJ whole genome shotgun (WGS) entry which is preliminary data.</text>
</comment>
<proteinExistence type="predicted"/>
<name>N6YY72_9RHOO</name>
<dbReference type="Proteomes" id="UP000013047">
    <property type="component" value="Unassembled WGS sequence"/>
</dbReference>
<dbReference type="AlphaFoldDB" id="N6YY72"/>
<dbReference type="PRINTS" id="PR01490">
    <property type="entry name" value="RTXTOXIND"/>
</dbReference>
<evidence type="ECO:0000313" key="2">
    <source>
        <dbReference type="Proteomes" id="UP000013047"/>
    </source>
</evidence>
<reference evidence="1 2" key="1">
    <citation type="submission" date="2012-09" db="EMBL/GenBank/DDBJ databases">
        <title>Draft Genome Sequences of 6 Strains from Genus Thauera.</title>
        <authorList>
            <person name="Liu B."/>
            <person name="Shapleigh J.P."/>
            <person name="Frostegard A.H."/>
        </authorList>
    </citation>
    <scope>NUCLEOTIDE SEQUENCE [LARGE SCALE GENOMIC DNA]</scope>
    <source>
        <strain evidence="1 2">B4P</strain>
    </source>
</reference>
<evidence type="ECO:0000313" key="1">
    <source>
        <dbReference type="EMBL" id="ENO96540.1"/>
    </source>
</evidence>
<accession>N6YY72</accession>
<gene>
    <name evidence="1" type="ORF">C667_13460</name>
</gene>
<dbReference type="RefSeq" id="WP_004365324.1">
    <property type="nucleotide sequence ID" value="NZ_AMXF01000100.1"/>
</dbReference>
<organism evidence="1 2">
    <name type="scientific">Thauera phenylacetica B4P</name>
    <dbReference type="NCBI Taxonomy" id="1234382"/>
    <lineage>
        <taxon>Bacteria</taxon>
        <taxon>Pseudomonadati</taxon>
        <taxon>Pseudomonadota</taxon>
        <taxon>Betaproteobacteria</taxon>
        <taxon>Rhodocyclales</taxon>
        <taxon>Zoogloeaceae</taxon>
        <taxon>Thauera</taxon>
    </lineage>
</organism>